<dbReference type="InterPro" id="IPR036890">
    <property type="entry name" value="HATPase_C_sf"/>
</dbReference>
<dbReference type="InterPro" id="IPR003661">
    <property type="entry name" value="HisK_dim/P_dom"/>
</dbReference>
<dbReference type="Gene3D" id="3.40.50.2300">
    <property type="match status" value="1"/>
</dbReference>
<feature type="modified residue" description="4-aspartylphosphate" evidence="4">
    <location>
        <position position="660"/>
    </location>
</feature>
<dbReference type="PANTHER" id="PTHR43547">
    <property type="entry name" value="TWO-COMPONENT HISTIDINE KINASE"/>
    <property type="match status" value="1"/>
</dbReference>
<dbReference type="InterPro" id="IPR000700">
    <property type="entry name" value="PAS-assoc_C"/>
</dbReference>
<dbReference type="EMBL" id="AP027143">
    <property type="protein sequence ID" value="BDV36050.1"/>
    <property type="molecule type" value="Genomic_DNA"/>
</dbReference>
<comment type="catalytic activity">
    <reaction evidence="1">
        <text>ATP + protein L-histidine = ADP + protein N-phospho-L-histidine.</text>
        <dbReference type="EC" id="2.7.13.3"/>
    </reaction>
</comment>
<dbReference type="Gene3D" id="3.30.450.20">
    <property type="entry name" value="PAS domain"/>
    <property type="match status" value="2"/>
</dbReference>
<keyword evidence="8" id="KW-0614">Plasmid</keyword>
<proteinExistence type="predicted"/>
<dbReference type="SMART" id="SM00388">
    <property type="entry name" value="HisKA"/>
    <property type="match status" value="1"/>
</dbReference>
<accession>A0ABN6VNP8</accession>
<dbReference type="SUPFAM" id="SSF52172">
    <property type="entry name" value="CheY-like"/>
    <property type="match status" value="1"/>
</dbReference>
<evidence type="ECO:0000256" key="2">
    <source>
        <dbReference type="ARBA" id="ARBA00012438"/>
    </source>
</evidence>
<dbReference type="InterPro" id="IPR013656">
    <property type="entry name" value="PAS_4"/>
</dbReference>
<dbReference type="NCBIfam" id="TIGR00229">
    <property type="entry name" value="sensory_box"/>
    <property type="match status" value="1"/>
</dbReference>
<dbReference type="InterPro" id="IPR003594">
    <property type="entry name" value="HATPase_dom"/>
</dbReference>
<evidence type="ECO:0000256" key="1">
    <source>
        <dbReference type="ARBA" id="ARBA00000085"/>
    </source>
</evidence>
<dbReference type="PANTHER" id="PTHR43547:SF2">
    <property type="entry name" value="HYBRID SIGNAL TRANSDUCTION HISTIDINE KINASE C"/>
    <property type="match status" value="1"/>
</dbReference>
<dbReference type="PROSITE" id="PS50109">
    <property type="entry name" value="HIS_KIN"/>
    <property type="match status" value="1"/>
</dbReference>
<geneLocation type="plasmid" evidence="8 9">
    <name>pSS37A-Re-1</name>
</geneLocation>
<dbReference type="PRINTS" id="PR00344">
    <property type="entry name" value="BCTRLSENSOR"/>
</dbReference>
<dbReference type="CDD" id="cd00075">
    <property type="entry name" value="HATPase"/>
    <property type="match status" value="1"/>
</dbReference>
<dbReference type="InterPro" id="IPR005467">
    <property type="entry name" value="His_kinase_dom"/>
</dbReference>
<dbReference type="PROSITE" id="PS50110">
    <property type="entry name" value="RESPONSE_REGULATORY"/>
    <property type="match status" value="1"/>
</dbReference>
<dbReference type="Pfam" id="PF00512">
    <property type="entry name" value="HisKA"/>
    <property type="match status" value="1"/>
</dbReference>
<dbReference type="InterPro" id="IPR001789">
    <property type="entry name" value="Sig_transdc_resp-reg_receiver"/>
</dbReference>
<dbReference type="Pfam" id="PF00072">
    <property type="entry name" value="Response_reg"/>
    <property type="match status" value="1"/>
</dbReference>
<dbReference type="InterPro" id="IPR036097">
    <property type="entry name" value="HisK_dim/P_sf"/>
</dbReference>
<evidence type="ECO:0000259" key="5">
    <source>
        <dbReference type="PROSITE" id="PS50109"/>
    </source>
</evidence>
<evidence type="ECO:0000313" key="9">
    <source>
        <dbReference type="Proteomes" id="UP001317629"/>
    </source>
</evidence>
<dbReference type="SUPFAM" id="SSF55785">
    <property type="entry name" value="PYP-like sensor domain (PAS domain)"/>
    <property type="match status" value="2"/>
</dbReference>
<dbReference type="Gene3D" id="1.10.287.130">
    <property type="match status" value="1"/>
</dbReference>
<dbReference type="InterPro" id="IPR000014">
    <property type="entry name" value="PAS"/>
</dbReference>
<dbReference type="CDD" id="cd17580">
    <property type="entry name" value="REC_2_DhkD-like"/>
    <property type="match status" value="1"/>
</dbReference>
<dbReference type="CDD" id="cd00082">
    <property type="entry name" value="HisKA"/>
    <property type="match status" value="1"/>
</dbReference>
<dbReference type="SMART" id="SM00086">
    <property type="entry name" value="PAC"/>
    <property type="match status" value="2"/>
</dbReference>
<gene>
    <name evidence="8" type="ORF">SS37A_35800</name>
</gene>
<dbReference type="PROSITE" id="PS50113">
    <property type="entry name" value="PAC"/>
    <property type="match status" value="2"/>
</dbReference>
<dbReference type="SMART" id="SM00448">
    <property type="entry name" value="REC"/>
    <property type="match status" value="1"/>
</dbReference>
<feature type="domain" description="Response regulatory" evidence="6">
    <location>
        <begin position="611"/>
        <end position="727"/>
    </location>
</feature>
<feature type="domain" description="Histidine kinase" evidence="5">
    <location>
        <begin position="373"/>
        <end position="590"/>
    </location>
</feature>
<reference evidence="8 9" key="1">
    <citation type="journal article" date="2023" name="Int. J. Syst. Evol. Microbiol.">
        <title>Methylocystis iwaonis sp. nov., a type II methane-oxidizing bacterium from surface soil of a rice paddy field in Japan, and emended description of the genus Methylocystis (ex Whittenbury et al. 1970) Bowman et al. 1993.</title>
        <authorList>
            <person name="Kaise H."/>
            <person name="Sawadogo J.B."/>
            <person name="Alam M.S."/>
            <person name="Ueno C."/>
            <person name="Dianou D."/>
            <person name="Shinjo R."/>
            <person name="Asakawa S."/>
        </authorList>
    </citation>
    <scope>NUCLEOTIDE SEQUENCE [LARGE SCALE GENOMIC DNA]</scope>
    <source>
        <strain evidence="8 9">SS37A-Re</strain>
    </source>
</reference>
<dbReference type="InterPro" id="IPR001610">
    <property type="entry name" value="PAC"/>
</dbReference>
<dbReference type="SUPFAM" id="SSF47384">
    <property type="entry name" value="Homodimeric domain of signal transducing histidine kinase"/>
    <property type="match status" value="1"/>
</dbReference>
<keyword evidence="3 4" id="KW-0597">Phosphoprotein</keyword>
<dbReference type="EC" id="2.7.13.3" evidence="2"/>
<dbReference type="Gene3D" id="3.30.565.10">
    <property type="entry name" value="Histidine kinase-like ATPase, C-terminal domain"/>
    <property type="match status" value="1"/>
</dbReference>
<dbReference type="CDD" id="cd00130">
    <property type="entry name" value="PAS"/>
    <property type="match status" value="1"/>
</dbReference>
<name>A0ABN6VNP8_9HYPH</name>
<evidence type="ECO:0000256" key="3">
    <source>
        <dbReference type="ARBA" id="ARBA00022553"/>
    </source>
</evidence>
<dbReference type="InterPro" id="IPR011006">
    <property type="entry name" value="CheY-like_superfamily"/>
</dbReference>
<evidence type="ECO:0000256" key="4">
    <source>
        <dbReference type="PROSITE-ProRule" id="PRU00169"/>
    </source>
</evidence>
<evidence type="ECO:0000313" key="8">
    <source>
        <dbReference type="EMBL" id="BDV36050.1"/>
    </source>
</evidence>
<dbReference type="SUPFAM" id="SSF55874">
    <property type="entry name" value="ATPase domain of HSP90 chaperone/DNA topoisomerase II/histidine kinase"/>
    <property type="match status" value="1"/>
</dbReference>
<sequence>MVEAPYGQDGLARLRQLEPDCLVLDEGLESERHEFLAALREGGGLSGSIIAIDAHSTGIFDAETDGAVHLQKSTLSDEGVAAAVRVAVDLARITKENNLLVSRFCESRCHLNAFIRQAPVAIAMFDTEMRHIAYSHKWLDAFGMRADVLGRSLYDVLPRVPEHWRKLHRQALQGESVSRREDLLLSPDGRRQWLAWDASPWRASDQKIGGVLLAVQDITGRRAIEDALETNQAQLEAALASMTESIAIYGADGRLTQFNGGFVRFHRFDDAEDYKKSDPSFLEYYDESGHFVPWSDQPDRRATNGETGIGLVYRLQRKETGAQWFGKYNFGPIRGRGGEIVGAVVTAHDVTEEKRADEARREAERRKDEFLAVLAHELRNPLAPIHNAVEVLRRTEDAPAEKRRTMLDMMERQVRHLVRLVDDLIEISRIERDKIELRRERCELASILQNAVETAQPLVEQNRHNVGLHLPAEKITLLGDPVRLVQIFANLVNNAAKYTPPGGAIEIRAERRGDEIVVVVRDNGVGIPPESLPHVFDLFMQGDSSRRVGGLGIGLALTCKLVQLHGGSIEAKSEGQNKGSEFIVRLPLQPSVPQTASPAKARGKVSDRPIRALVIDDDLDVGNSLGILLSTLGAEVRVVYDGPSGVDAVRDFAPEVVFIDLGMPGMDGCETARRIRSSQIGRELRLVALTGWGQDEARARTKEAGFDAHLIKPASLEAIEQALQRDAQA</sequence>
<dbReference type="InterPro" id="IPR035965">
    <property type="entry name" value="PAS-like_dom_sf"/>
</dbReference>
<feature type="domain" description="PAC" evidence="7">
    <location>
        <begin position="309"/>
        <end position="362"/>
    </location>
</feature>
<dbReference type="Pfam" id="PF08448">
    <property type="entry name" value="PAS_4"/>
    <property type="match status" value="2"/>
</dbReference>
<dbReference type="Pfam" id="PF02518">
    <property type="entry name" value="HATPase_c"/>
    <property type="match status" value="1"/>
</dbReference>
<dbReference type="Proteomes" id="UP001317629">
    <property type="component" value="Plasmid pSS37A-Re-1"/>
</dbReference>
<evidence type="ECO:0000259" key="7">
    <source>
        <dbReference type="PROSITE" id="PS50113"/>
    </source>
</evidence>
<keyword evidence="9" id="KW-1185">Reference proteome</keyword>
<protein>
    <recommendedName>
        <fullName evidence="2">histidine kinase</fullName>
        <ecNumber evidence="2">2.7.13.3</ecNumber>
    </recommendedName>
</protein>
<evidence type="ECO:0000259" key="6">
    <source>
        <dbReference type="PROSITE" id="PS50110"/>
    </source>
</evidence>
<feature type="domain" description="PAC" evidence="7">
    <location>
        <begin position="178"/>
        <end position="230"/>
    </location>
</feature>
<dbReference type="SMART" id="SM00387">
    <property type="entry name" value="HATPase_c"/>
    <property type="match status" value="1"/>
</dbReference>
<dbReference type="InterPro" id="IPR004358">
    <property type="entry name" value="Sig_transdc_His_kin-like_C"/>
</dbReference>
<organism evidence="8 9">
    <name type="scientific">Methylocystis iwaonis</name>
    <dbReference type="NCBI Taxonomy" id="2885079"/>
    <lineage>
        <taxon>Bacteria</taxon>
        <taxon>Pseudomonadati</taxon>
        <taxon>Pseudomonadota</taxon>
        <taxon>Alphaproteobacteria</taxon>
        <taxon>Hyphomicrobiales</taxon>
        <taxon>Methylocystaceae</taxon>
        <taxon>Methylocystis</taxon>
    </lineage>
</organism>